<evidence type="ECO:0000313" key="2">
    <source>
        <dbReference type="EMBL" id="KAJ1205696.1"/>
    </source>
</evidence>
<proteinExistence type="predicted"/>
<protein>
    <submittedName>
        <fullName evidence="2">Uncharacterized protein</fullName>
    </submittedName>
</protein>
<reference evidence="2" key="1">
    <citation type="journal article" date="2022" name="bioRxiv">
        <title>Sequencing and chromosome-scale assembly of the giantPleurodeles waltlgenome.</title>
        <authorList>
            <person name="Brown T."/>
            <person name="Elewa A."/>
            <person name="Iarovenko S."/>
            <person name="Subramanian E."/>
            <person name="Araus A.J."/>
            <person name="Petzold A."/>
            <person name="Susuki M."/>
            <person name="Suzuki K.-i.T."/>
            <person name="Hayashi T."/>
            <person name="Toyoda A."/>
            <person name="Oliveira C."/>
            <person name="Osipova E."/>
            <person name="Leigh N.D."/>
            <person name="Simon A."/>
            <person name="Yun M.H."/>
        </authorList>
    </citation>
    <scope>NUCLEOTIDE SEQUENCE</scope>
    <source>
        <strain evidence="2">20211129_DDA</strain>
        <tissue evidence="2">Liver</tissue>
    </source>
</reference>
<name>A0AAV7VYY6_PLEWA</name>
<comment type="caution">
    <text evidence="2">The sequence shown here is derived from an EMBL/GenBank/DDBJ whole genome shotgun (WGS) entry which is preliminary data.</text>
</comment>
<sequence>MKSRPRLSESGGQSATKSMKDFVTKHFKKFPESQDIPEEEIARAGIFGIDSMMSFEHSMMSLSNLSELVKNRKILPEPRLFSSPWLFSLTNNRLTQEKDIRNLERVGKRNRTPVNGGRISRLITTTALAHPQTVRGFHSPPKAADAVRLQHGLLRVLHGFLAPPARIVAATASTGGPRKKR</sequence>
<organism evidence="2 3">
    <name type="scientific">Pleurodeles waltl</name>
    <name type="common">Iberian ribbed newt</name>
    <dbReference type="NCBI Taxonomy" id="8319"/>
    <lineage>
        <taxon>Eukaryota</taxon>
        <taxon>Metazoa</taxon>
        <taxon>Chordata</taxon>
        <taxon>Craniata</taxon>
        <taxon>Vertebrata</taxon>
        <taxon>Euteleostomi</taxon>
        <taxon>Amphibia</taxon>
        <taxon>Batrachia</taxon>
        <taxon>Caudata</taxon>
        <taxon>Salamandroidea</taxon>
        <taxon>Salamandridae</taxon>
        <taxon>Pleurodelinae</taxon>
        <taxon>Pleurodeles</taxon>
    </lineage>
</organism>
<gene>
    <name evidence="2" type="ORF">NDU88_001124</name>
</gene>
<dbReference type="AlphaFoldDB" id="A0AAV7VYY6"/>
<evidence type="ECO:0000256" key="1">
    <source>
        <dbReference type="SAM" id="MobiDB-lite"/>
    </source>
</evidence>
<dbReference type="Proteomes" id="UP001066276">
    <property type="component" value="Chromosome 1_2"/>
</dbReference>
<dbReference type="EMBL" id="JANPWB010000002">
    <property type="protein sequence ID" value="KAJ1205696.1"/>
    <property type="molecule type" value="Genomic_DNA"/>
</dbReference>
<accession>A0AAV7VYY6</accession>
<keyword evidence="3" id="KW-1185">Reference proteome</keyword>
<evidence type="ECO:0000313" key="3">
    <source>
        <dbReference type="Proteomes" id="UP001066276"/>
    </source>
</evidence>
<feature type="region of interest" description="Disordered" evidence="1">
    <location>
        <begin position="1"/>
        <end position="20"/>
    </location>
</feature>